<dbReference type="Proteomes" id="UP000246085">
    <property type="component" value="Chromosome BRAD3257"/>
</dbReference>
<name>A0A2U3QA53_9BRAD</name>
<dbReference type="PROSITE" id="PS51186">
    <property type="entry name" value="GNAT"/>
    <property type="match status" value="1"/>
</dbReference>
<dbReference type="SUPFAM" id="SSF55729">
    <property type="entry name" value="Acyl-CoA N-acyltransferases (Nat)"/>
    <property type="match status" value="1"/>
</dbReference>
<dbReference type="AlphaFoldDB" id="A0A2U3QA53"/>
<organism evidence="2 3">
    <name type="scientific">Bradyrhizobium vignae</name>
    <dbReference type="NCBI Taxonomy" id="1549949"/>
    <lineage>
        <taxon>Bacteria</taxon>
        <taxon>Pseudomonadati</taxon>
        <taxon>Pseudomonadota</taxon>
        <taxon>Alphaproteobacteria</taxon>
        <taxon>Hyphomicrobiales</taxon>
        <taxon>Nitrobacteraceae</taxon>
        <taxon>Bradyrhizobium</taxon>
    </lineage>
</organism>
<protein>
    <recommendedName>
        <fullName evidence="1">N-acetyltransferase domain-containing protein</fullName>
    </recommendedName>
</protein>
<sequence length="141" mass="15176">MPNIVVTDVVPSSIVKAIEGRLDDPDVVITSTGDNRPLVVALEDPKTQHVVGGAIGLSSVGLLFLDAFFLPEPFRGKGLGTMVLNAFEDEGRRRGCRWAFLYTISLSGFYARNGWKALGRTPSDGPGTSRTFMTKSLEACS</sequence>
<proteinExistence type="predicted"/>
<evidence type="ECO:0000259" key="1">
    <source>
        <dbReference type="PROSITE" id="PS51186"/>
    </source>
</evidence>
<feature type="domain" description="N-acetyltransferase" evidence="1">
    <location>
        <begin position="1"/>
        <end position="138"/>
    </location>
</feature>
<dbReference type="Gene3D" id="3.40.630.30">
    <property type="match status" value="1"/>
</dbReference>
<dbReference type="EMBL" id="LS398110">
    <property type="protein sequence ID" value="SPP98295.1"/>
    <property type="molecule type" value="Genomic_DNA"/>
</dbReference>
<accession>A0A2U3QA53</accession>
<dbReference type="KEGG" id="bvz:BRAD3257_7610"/>
<dbReference type="InterPro" id="IPR000182">
    <property type="entry name" value="GNAT_dom"/>
</dbReference>
<dbReference type="CDD" id="cd04301">
    <property type="entry name" value="NAT_SF"/>
    <property type="match status" value="1"/>
</dbReference>
<gene>
    <name evidence="2" type="ORF">BRAD3257_7610</name>
</gene>
<reference evidence="2 3" key="1">
    <citation type="submission" date="2018-03" db="EMBL/GenBank/DDBJ databases">
        <authorList>
            <person name="Gully D."/>
        </authorList>
    </citation>
    <scope>NUCLEOTIDE SEQUENCE [LARGE SCALE GENOMIC DNA]</scope>
    <source>
        <strain evidence="2">ORS3257</strain>
    </source>
</reference>
<evidence type="ECO:0000313" key="3">
    <source>
        <dbReference type="Proteomes" id="UP000246085"/>
    </source>
</evidence>
<evidence type="ECO:0000313" key="2">
    <source>
        <dbReference type="EMBL" id="SPP98295.1"/>
    </source>
</evidence>
<dbReference type="Pfam" id="PF00583">
    <property type="entry name" value="Acetyltransf_1"/>
    <property type="match status" value="1"/>
</dbReference>
<dbReference type="RefSeq" id="WP_122405372.1">
    <property type="nucleotide sequence ID" value="NZ_LS398110.1"/>
</dbReference>
<dbReference type="GO" id="GO:0016747">
    <property type="term" value="F:acyltransferase activity, transferring groups other than amino-acyl groups"/>
    <property type="evidence" value="ECO:0007669"/>
    <property type="project" value="InterPro"/>
</dbReference>
<dbReference type="InterPro" id="IPR016181">
    <property type="entry name" value="Acyl_CoA_acyltransferase"/>
</dbReference>